<evidence type="ECO:0000256" key="1">
    <source>
        <dbReference type="ARBA" id="ARBA00004906"/>
    </source>
</evidence>
<reference evidence="9 10" key="1">
    <citation type="submission" date="2017-12" db="EMBL/GenBank/DDBJ databases">
        <title>Comparative genomics of Botrytis spp.</title>
        <authorList>
            <person name="Valero-Jimenez C.A."/>
            <person name="Tapia P."/>
            <person name="Veloso J."/>
            <person name="Silva-Moreno E."/>
            <person name="Staats M."/>
            <person name="Valdes J.H."/>
            <person name="Van Kan J.A.L."/>
        </authorList>
    </citation>
    <scope>NUCLEOTIDE SEQUENCE [LARGE SCALE GENOMIC DNA]</scope>
    <source>
        <strain evidence="9 10">MUCL11595</strain>
    </source>
</reference>
<accession>A0A4Z1HG52</accession>
<sequence>MADNPSPETQSWSDAQQEVFFDQFAWADSLRQSQQMADISQHLIHGVNDVTRRPTPGSMWFRARREARQSSETHAEIEVGSQAEGRETRQSSENHEEVVGSQAEGGEARQPSENHVETLVNSQAEGGEARPLEFGGLPNPPPSIFEDDTMVKRSCYEDFRLENIENNLLPVSTGEPDHCPICQEKYNTTLDAPTVVKDIRYCSDCERSFTMKSDTSNSHKACAMPKCSHIFGRYCIIQWLKDNSTCPLCRNEVDFE</sequence>
<dbReference type="Pfam" id="PF12678">
    <property type="entry name" value="zf-rbx1"/>
    <property type="match status" value="1"/>
</dbReference>
<keyword evidence="5" id="KW-0862">Zinc</keyword>
<dbReference type="PROSITE" id="PS50089">
    <property type="entry name" value="ZF_RING_2"/>
    <property type="match status" value="1"/>
</dbReference>
<comment type="pathway">
    <text evidence="1">Protein modification; protein ubiquitination.</text>
</comment>
<dbReference type="EMBL" id="PQXN01000253">
    <property type="protein sequence ID" value="TGO48029.1"/>
    <property type="molecule type" value="Genomic_DNA"/>
</dbReference>
<dbReference type="PANTHER" id="PTHR15710">
    <property type="entry name" value="E3 UBIQUITIN-PROTEIN LIGASE PRAJA"/>
    <property type="match status" value="1"/>
</dbReference>
<evidence type="ECO:0000313" key="9">
    <source>
        <dbReference type="EMBL" id="TGO48029.1"/>
    </source>
</evidence>
<evidence type="ECO:0000256" key="4">
    <source>
        <dbReference type="ARBA" id="ARBA00022786"/>
    </source>
</evidence>
<dbReference type="InterPro" id="IPR013083">
    <property type="entry name" value="Znf_RING/FYVE/PHD"/>
</dbReference>
<proteinExistence type="predicted"/>
<evidence type="ECO:0000259" key="8">
    <source>
        <dbReference type="PROSITE" id="PS50089"/>
    </source>
</evidence>
<organism evidence="9 10">
    <name type="scientific">Botryotinia convoluta</name>
    <dbReference type="NCBI Taxonomy" id="54673"/>
    <lineage>
        <taxon>Eukaryota</taxon>
        <taxon>Fungi</taxon>
        <taxon>Dikarya</taxon>
        <taxon>Ascomycota</taxon>
        <taxon>Pezizomycotina</taxon>
        <taxon>Leotiomycetes</taxon>
        <taxon>Helotiales</taxon>
        <taxon>Sclerotiniaceae</taxon>
        <taxon>Botryotinia</taxon>
    </lineage>
</organism>
<feature type="compositionally biased region" description="Basic and acidic residues" evidence="7">
    <location>
        <begin position="64"/>
        <end position="77"/>
    </location>
</feature>
<dbReference type="GO" id="GO:0051603">
    <property type="term" value="P:proteolysis involved in protein catabolic process"/>
    <property type="evidence" value="ECO:0007669"/>
    <property type="project" value="UniProtKB-ARBA"/>
</dbReference>
<evidence type="ECO:0000313" key="10">
    <source>
        <dbReference type="Proteomes" id="UP000297527"/>
    </source>
</evidence>
<comment type="caution">
    <text evidence="9">The sequence shown here is derived from an EMBL/GenBank/DDBJ whole genome shotgun (WGS) entry which is preliminary data.</text>
</comment>
<keyword evidence="3 6" id="KW-0863">Zinc-finger</keyword>
<dbReference type="GO" id="GO:0008270">
    <property type="term" value="F:zinc ion binding"/>
    <property type="evidence" value="ECO:0007669"/>
    <property type="project" value="UniProtKB-KW"/>
</dbReference>
<evidence type="ECO:0000256" key="2">
    <source>
        <dbReference type="ARBA" id="ARBA00022723"/>
    </source>
</evidence>
<feature type="compositionally biased region" description="Basic and acidic residues" evidence="7">
    <location>
        <begin position="84"/>
        <end position="98"/>
    </location>
</feature>
<feature type="domain" description="RING-type" evidence="8">
    <location>
        <begin position="202"/>
        <end position="250"/>
    </location>
</feature>
<feature type="region of interest" description="Disordered" evidence="7">
    <location>
        <begin position="64"/>
        <end position="144"/>
    </location>
</feature>
<dbReference type="Proteomes" id="UP000297527">
    <property type="component" value="Unassembled WGS sequence"/>
</dbReference>
<evidence type="ECO:0000256" key="6">
    <source>
        <dbReference type="PROSITE-ProRule" id="PRU00175"/>
    </source>
</evidence>
<keyword evidence="4" id="KW-0833">Ubl conjugation pathway</keyword>
<dbReference type="Gene3D" id="3.30.40.10">
    <property type="entry name" value="Zinc/RING finger domain, C3HC4 (zinc finger)"/>
    <property type="match status" value="1"/>
</dbReference>
<dbReference type="OrthoDB" id="444265at2759"/>
<protein>
    <recommendedName>
        <fullName evidence="8">RING-type domain-containing protein</fullName>
    </recommendedName>
</protein>
<evidence type="ECO:0000256" key="7">
    <source>
        <dbReference type="SAM" id="MobiDB-lite"/>
    </source>
</evidence>
<dbReference type="InterPro" id="IPR001841">
    <property type="entry name" value="Znf_RING"/>
</dbReference>
<dbReference type="InterPro" id="IPR024766">
    <property type="entry name" value="Znf_RING_H2"/>
</dbReference>
<feature type="compositionally biased region" description="Basic and acidic residues" evidence="7">
    <location>
        <begin position="106"/>
        <end position="116"/>
    </location>
</feature>
<keyword evidence="10" id="KW-1185">Reference proteome</keyword>
<dbReference type="AlphaFoldDB" id="A0A4Z1HG52"/>
<keyword evidence="2" id="KW-0479">Metal-binding</keyword>
<evidence type="ECO:0000256" key="5">
    <source>
        <dbReference type="ARBA" id="ARBA00022833"/>
    </source>
</evidence>
<evidence type="ECO:0000256" key="3">
    <source>
        <dbReference type="ARBA" id="ARBA00022771"/>
    </source>
</evidence>
<name>A0A4Z1HG52_9HELO</name>
<gene>
    <name evidence="9" type="ORF">BCON_0254g00010</name>
</gene>
<dbReference type="SUPFAM" id="SSF57850">
    <property type="entry name" value="RING/U-box"/>
    <property type="match status" value="1"/>
</dbReference>